<accession>A0A9P3FII0</accession>
<dbReference type="GeneID" id="68292285"/>
<dbReference type="AlphaFoldDB" id="A0A9P3FII0"/>
<dbReference type="PANTHER" id="PTHR34598:SF3">
    <property type="entry name" value="OXIDOREDUCTASE AN1597"/>
    <property type="match status" value="1"/>
</dbReference>
<dbReference type="InterPro" id="IPR044053">
    <property type="entry name" value="AsaB-like"/>
</dbReference>
<name>A0A9P3FII0_9PEZI</name>
<dbReference type="Proteomes" id="UP000825890">
    <property type="component" value="Unassembled WGS sequence"/>
</dbReference>
<dbReference type="OrthoDB" id="412788at2759"/>
<gene>
    <name evidence="4" type="ORF">CKM354_000671000</name>
</gene>
<keyword evidence="3" id="KW-0175">Coiled coil</keyword>
<protein>
    <recommendedName>
        <fullName evidence="6">GA4 desaturase</fullName>
    </recommendedName>
</protein>
<proteinExistence type="inferred from homology"/>
<evidence type="ECO:0000256" key="3">
    <source>
        <dbReference type="SAM" id="Coils"/>
    </source>
</evidence>
<dbReference type="PANTHER" id="PTHR34598">
    <property type="entry name" value="BLL6449 PROTEIN"/>
    <property type="match status" value="1"/>
</dbReference>
<comment type="caution">
    <text evidence="4">The sequence shown here is derived from an EMBL/GenBank/DDBJ whole genome shotgun (WGS) entry which is preliminary data.</text>
</comment>
<dbReference type="RefSeq" id="XP_044657972.1">
    <property type="nucleotide sequence ID" value="XM_044802037.1"/>
</dbReference>
<evidence type="ECO:0000313" key="4">
    <source>
        <dbReference type="EMBL" id="GIZ43485.1"/>
    </source>
</evidence>
<dbReference type="NCBIfam" id="NF041278">
    <property type="entry name" value="CmcJ_NvfI_EfuI"/>
    <property type="match status" value="1"/>
</dbReference>
<dbReference type="GO" id="GO:0016491">
    <property type="term" value="F:oxidoreductase activity"/>
    <property type="evidence" value="ECO:0007669"/>
    <property type="project" value="UniProtKB-KW"/>
</dbReference>
<organism evidence="4 5">
    <name type="scientific">Cercospora kikuchii</name>
    <dbReference type="NCBI Taxonomy" id="84275"/>
    <lineage>
        <taxon>Eukaryota</taxon>
        <taxon>Fungi</taxon>
        <taxon>Dikarya</taxon>
        <taxon>Ascomycota</taxon>
        <taxon>Pezizomycotina</taxon>
        <taxon>Dothideomycetes</taxon>
        <taxon>Dothideomycetidae</taxon>
        <taxon>Mycosphaerellales</taxon>
        <taxon>Mycosphaerellaceae</taxon>
        <taxon>Cercospora</taxon>
    </lineage>
</organism>
<keyword evidence="5" id="KW-1185">Reference proteome</keyword>
<evidence type="ECO:0000313" key="5">
    <source>
        <dbReference type="Proteomes" id="UP000825890"/>
    </source>
</evidence>
<sequence>MGSIEETYGIFRFVDPDLSVSAYDRAIFANPRPKRLEQLKLPLHNFWTSDEVAKGNAGLDTQGFTYIKHASALTAENVFEGSNVEKILVPETIDMMLKLTGAKRGVVHNVTFRRKSAAKQENLDFIPMRGNELDQILAKMPKNQLLVAVNGKDVQSSSEPARQCHVDLTLKGLRTTLRSATTEIAEAARNVIEAEDLCASGADVRVPRCASYSIWRPLQTVKRDPISICDYRTLDMAELIPTENRIPSGINPEGDYVVEAYTAQPPKRPELQKWYWVPEQKPDEVCIIKFADTAAEGDPSIAACGLHVSPVLPGTENEEIRQSSEIRVYLFWE</sequence>
<evidence type="ECO:0000256" key="1">
    <source>
        <dbReference type="ARBA" id="ARBA00023002"/>
    </source>
</evidence>
<dbReference type="EMBL" id="BOLY01000004">
    <property type="protein sequence ID" value="GIZ43485.1"/>
    <property type="molecule type" value="Genomic_DNA"/>
</dbReference>
<keyword evidence="1" id="KW-0560">Oxidoreductase</keyword>
<comment type="similarity">
    <text evidence="2">Belongs to the asaB hydroxylase/desaturase family.</text>
</comment>
<feature type="coiled-coil region" evidence="3">
    <location>
        <begin position="170"/>
        <end position="197"/>
    </location>
</feature>
<evidence type="ECO:0008006" key="6">
    <source>
        <dbReference type="Google" id="ProtNLM"/>
    </source>
</evidence>
<reference evidence="4 5" key="1">
    <citation type="submission" date="2021-01" db="EMBL/GenBank/DDBJ databases">
        <title>Cercospora kikuchii MAFF 305040 whole genome shotgun sequence.</title>
        <authorList>
            <person name="Kashiwa T."/>
            <person name="Suzuki T."/>
        </authorList>
    </citation>
    <scope>NUCLEOTIDE SEQUENCE [LARGE SCALE GENOMIC DNA]</scope>
    <source>
        <strain evidence="4 5">MAFF 305040</strain>
    </source>
</reference>
<evidence type="ECO:0000256" key="2">
    <source>
        <dbReference type="ARBA" id="ARBA00023604"/>
    </source>
</evidence>